<dbReference type="PANTHER" id="PTHR19353">
    <property type="entry name" value="FATTY ACID DESATURASE 2"/>
    <property type="match status" value="1"/>
</dbReference>
<dbReference type="PROSITE" id="PS50255">
    <property type="entry name" value="CYTOCHROME_B5_2"/>
    <property type="match status" value="1"/>
</dbReference>
<keyword evidence="5" id="KW-1133">Transmembrane helix</keyword>
<evidence type="ECO:0000256" key="4">
    <source>
        <dbReference type="SAM" id="MobiDB-lite"/>
    </source>
</evidence>
<protein>
    <recommendedName>
        <fullName evidence="6">Cytochrome b5 heme-binding domain-containing protein</fullName>
    </recommendedName>
</protein>
<dbReference type="FunFam" id="3.10.120.10:FF:000007">
    <property type="entry name" value="Sulfite oxidase, mitochondrial"/>
    <property type="match status" value="1"/>
</dbReference>
<dbReference type="SUPFAM" id="SSF55856">
    <property type="entry name" value="Cytochrome b5-like heme/steroid binding domain"/>
    <property type="match status" value="1"/>
</dbReference>
<feature type="transmembrane region" description="Helical" evidence="5">
    <location>
        <begin position="43"/>
        <end position="59"/>
    </location>
</feature>
<evidence type="ECO:0000256" key="3">
    <source>
        <dbReference type="ARBA" id="ARBA00023004"/>
    </source>
</evidence>
<keyword evidence="1" id="KW-0349">Heme</keyword>
<dbReference type="GO" id="GO:0042759">
    <property type="term" value="P:long-chain fatty acid biosynthetic process"/>
    <property type="evidence" value="ECO:0007669"/>
    <property type="project" value="UniProtKB-ARBA"/>
</dbReference>
<dbReference type="InterPro" id="IPR036400">
    <property type="entry name" value="Cyt_B5-like_heme/steroid_sf"/>
</dbReference>
<feature type="domain" description="Cytochrome b5 heme-binding" evidence="6">
    <location>
        <begin position="104"/>
        <end position="181"/>
    </location>
</feature>
<reference evidence="7 8" key="1">
    <citation type="submission" date="2022-07" db="EMBL/GenBank/DDBJ databases">
        <title>Genome-wide signatures of adaptation to extreme environments.</title>
        <authorList>
            <person name="Cho C.H."/>
            <person name="Yoon H.S."/>
        </authorList>
    </citation>
    <scope>NUCLEOTIDE SEQUENCE [LARGE SCALE GENOMIC DNA]</scope>
    <source>
        <strain evidence="7 8">DBV 063 E5</strain>
    </source>
</reference>
<dbReference type="Proteomes" id="UP001301350">
    <property type="component" value="Unassembled WGS sequence"/>
</dbReference>
<keyword evidence="8" id="KW-1185">Reference proteome</keyword>
<evidence type="ECO:0000259" key="6">
    <source>
        <dbReference type="PROSITE" id="PS50255"/>
    </source>
</evidence>
<accession>A0AAV9IWA0</accession>
<dbReference type="CDD" id="cd03506">
    <property type="entry name" value="Delta6-FADS-like"/>
    <property type="match status" value="1"/>
</dbReference>
<dbReference type="InterPro" id="IPR018506">
    <property type="entry name" value="Cyt_B5_heme-BS"/>
</dbReference>
<dbReference type="GO" id="GO:0020037">
    <property type="term" value="F:heme binding"/>
    <property type="evidence" value="ECO:0007669"/>
    <property type="project" value="InterPro"/>
</dbReference>
<dbReference type="EMBL" id="JANCYW010000009">
    <property type="protein sequence ID" value="KAK4536612.1"/>
    <property type="molecule type" value="Genomic_DNA"/>
</dbReference>
<dbReference type="GO" id="GO:0016717">
    <property type="term" value="F:oxidoreductase activity, acting on paired donors, with oxidation of a pair of donors resulting in the reduction of molecular oxygen to two molecules of water"/>
    <property type="evidence" value="ECO:0007669"/>
    <property type="project" value="TreeGrafter"/>
</dbReference>
<keyword evidence="3" id="KW-0408">Iron</keyword>
<comment type="caution">
    <text evidence="7">The sequence shown here is derived from an EMBL/GenBank/DDBJ whole genome shotgun (WGS) entry which is preliminary data.</text>
</comment>
<name>A0AAV9IWA0_CYACA</name>
<feature type="region of interest" description="Disordered" evidence="4">
    <location>
        <begin position="1"/>
        <end position="32"/>
    </location>
</feature>
<sequence length="595" mass="66696">MGPQNGSNHVDEAYSKRAPVKAGHSGEQPQWSGQAAPCLNRRFVWVLIGAAVALGWGHWLRGLVWSRALLTVSISLEGAAWALDWASWITRRFRRRPRVTLSYRGRLRWEEVAAHNTAGSAWVAAHGKVYDVTDFVDRHPGGRELILLAAGRDATYLIESYHPFTEAPWRVLVKHEIGELASNEHPPYAGDRSGFWRDVRRAVQAHLRQHGIRWRSPWPALQRMLPVYALQALAFYGAFGLPAAAALSTSPVFSLAVIRTAAATLSFGVLQALPLVGWMHDASHASIGINEWWWFIVGRLSLDWFAGASMLSWRYQHVVGHHVHTNVAGSDPDLPATVAGDVRRVAPSQLWARRYRYQHYYVPLLYGVLGMKSRLQDVLEIFLWQTNGPVRVNPISWQDSLRQVASKLGWCWWRIAWPLSAAWAPAQRGGAFWWLFVAAELTTGYYLALNFQVSHVSGPCEFYQRQQIDERPDPTSSTTSSSGENCAAAAAHTPLAGDIADEWAVAQVKSSLDYAHRSRLQTFLSGALNYQTAHHLFPSVSQYVYPHITPVIMRVCGQHRLKYHVLPSFGAALRLHLKHLQALGARGVPAELRLE</sequence>
<dbReference type="AlphaFoldDB" id="A0AAV9IWA0"/>
<dbReference type="GO" id="GO:0006636">
    <property type="term" value="P:unsaturated fatty acid biosynthetic process"/>
    <property type="evidence" value="ECO:0007669"/>
    <property type="project" value="UniProtKB-ARBA"/>
</dbReference>
<dbReference type="PROSITE" id="PS00191">
    <property type="entry name" value="CYTOCHROME_B5_1"/>
    <property type="match status" value="1"/>
</dbReference>
<proteinExistence type="predicted"/>
<dbReference type="GO" id="GO:0016020">
    <property type="term" value="C:membrane"/>
    <property type="evidence" value="ECO:0007669"/>
    <property type="project" value="TreeGrafter"/>
</dbReference>
<dbReference type="SMART" id="SM01117">
    <property type="entry name" value="Cyt-b5"/>
    <property type="match status" value="1"/>
</dbReference>
<dbReference type="InterPro" id="IPR005804">
    <property type="entry name" value="FA_desaturase_dom"/>
</dbReference>
<keyword evidence="5" id="KW-0812">Transmembrane</keyword>
<dbReference type="PANTHER" id="PTHR19353:SF19">
    <property type="entry name" value="DELTA(5) FATTY ACID DESATURASE C-RELATED"/>
    <property type="match status" value="1"/>
</dbReference>
<gene>
    <name evidence="7" type="ORF">CDCA_CDCA09G2637</name>
</gene>
<evidence type="ECO:0000256" key="5">
    <source>
        <dbReference type="SAM" id="Phobius"/>
    </source>
</evidence>
<evidence type="ECO:0000313" key="7">
    <source>
        <dbReference type="EMBL" id="KAK4536612.1"/>
    </source>
</evidence>
<dbReference type="GO" id="GO:0046872">
    <property type="term" value="F:metal ion binding"/>
    <property type="evidence" value="ECO:0007669"/>
    <property type="project" value="UniProtKB-KW"/>
</dbReference>
<evidence type="ECO:0000256" key="1">
    <source>
        <dbReference type="ARBA" id="ARBA00022617"/>
    </source>
</evidence>
<evidence type="ECO:0000256" key="2">
    <source>
        <dbReference type="ARBA" id="ARBA00022723"/>
    </source>
</evidence>
<dbReference type="InterPro" id="IPR012171">
    <property type="entry name" value="Fatty_acid_desaturase"/>
</dbReference>
<organism evidence="7 8">
    <name type="scientific">Cyanidium caldarium</name>
    <name type="common">Red alga</name>
    <dbReference type="NCBI Taxonomy" id="2771"/>
    <lineage>
        <taxon>Eukaryota</taxon>
        <taxon>Rhodophyta</taxon>
        <taxon>Bangiophyceae</taxon>
        <taxon>Cyanidiales</taxon>
        <taxon>Cyanidiaceae</taxon>
        <taxon>Cyanidium</taxon>
    </lineage>
</organism>
<dbReference type="InterPro" id="IPR001199">
    <property type="entry name" value="Cyt_B5-like_heme/steroid-bd"/>
</dbReference>
<keyword evidence="2" id="KW-0479">Metal-binding</keyword>
<evidence type="ECO:0000313" key="8">
    <source>
        <dbReference type="Proteomes" id="UP001301350"/>
    </source>
</evidence>
<dbReference type="Gene3D" id="3.10.120.10">
    <property type="entry name" value="Cytochrome b5-like heme/steroid binding domain"/>
    <property type="match status" value="1"/>
</dbReference>
<dbReference type="Pfam" id="PF00487">
    <property type="entry name" value="FA_desaturase"/>
    <property type="match status" value="1"/>
</dbReference>
<dbReference type="Pfam" id="PF00173">
    <property type="entry name" value="Cyt-b5"/>
    <property type="match status" value="1"/>
</dbReference>
<keyword evidence="5" id="KW-0472">Membrane</keyword>
<dbReference type="PRINTS" id="PR00363">
    <property type="entry name" value="CYTOCHROMEB5"/>
</dbReference>
<dbReference type="PIRSF" id="PIRSF015921">
    <property type="entry name" value="FA_sphinglp_des"/>
    <property type="match status" value="1"/>
</dbReference>